<keyword evidence="4 5" id="KW-0472">Membrane</keyword>
<dbReference type="SUPFAM" id="SSF81321">
    <property type="entry name" value="Family A G protein-coupled receptor-like"/>
    <property type="match status" value="1"/>
</dbReference>
<feature type="transmembrane region" description="Helical" evidence="5">
    <location>
        <begin position="162"/>
        <end position="193"/>
    </location>
</feature>
<proteinExistence type="predicted"/>
<feature type="transmembrane region" description="Helical" evidence="5">
    <location>
        <begin position="265"/>
        <end position="288"/>
    </location>
</feature>
<dbReference type="GO" id="GO:0016020">
    <property type="term" value="C:membrane"/>
    <property type="evidence" value="ECO:0007669"/>
    <property type="project" value="UniProtKB-SubCell"/>
</dbReference>
<feature type="transmembrane region" description="Helical" evidence="5">
    <location>
        <begin position="222"/>
        <end position="239"/>
    </location>
</feature>
<dbReference type="Gene3D" id="1.20.1070.10">
    <property type="entry name" value="Rhodopsin 7-helix transmembrane proteins"/>
    <property type="match status" value="1"/>
</dbReference>
<evidence type="ECO:0000313" key="8">
    <source>
        <dbReference type="Proteomes" id="UP000663828"/>
    </source>
</evidence>
<protein>
    <recommendedName>
        <fullName evidence="6">G-protein coupled receptors family 1 profile domain-containing protein</fullName>
    </recommendedName>
</protein>
<comment type="caution">
    <text evidence="7">The sequence shown here is derived from an EMBL/GenBank/DDBJ whole genome shotgun (WGS) entry which is preliminary data.</text>
</comment>
<keyword evidence="3 5" id="KW-1133">Transmembrane helix</keyword>
<dbReference type="PROSITE" id="PS50262">
    <property type="entry name" value="G_PROTEIN_RECEP_F1_2"/>
    <property type="match status" value="1"/>
</dbReference>
<dbReference type="EMBL" id="CAJNOR010007698">
    <property type="protein sequence ID" value="CAF1621797.1"/>
    <property type="molecule type" value="Genomic_DNA"/>
</dbReference>
<evidence type="ECO:0000256" key="3">
    <source>
        <dbReference type="ARBA" id="ARBA00022989"/>
    </source>
</evidence>
<accession>A0A816CLB5</accession>
<name>A0A816CLB5_ADIRI</name>
<comment type="subcellular location">
    <subcellularLocation>
        <location evidence="1">Membrane</location>
    </subcellularLocation>
</comment>
<organism evidence="7 8">
    <name type="scientific">Adineta ricciae</name>
    <name type="common">Rotifer</name>
    <dbReference type="NCBI Taxonomy" id="249248"/>
    <lineage>
        <taxon>Eukaryota</taxon>
        <taxon>Metazoa</taxon>
        <taxon>Spiralia</taxon>
        <taxon>Gnathifera</taxon>
        <taxon>Rotifera</taxon>
        <taxon>Eurotatoria</taxon>
        <taxon>Bdelloidea</taxon>
        <taxon>Adinetida</taxon>
        <taxon>Adinetidae</taxon>
        <taxon>Adineta</taxon>
    </lineage>
</organism>
<dbReference type="AlphaFoldDB" id="A0A816CLB5"/>
<dbReference type="CDD" id="cd00637">
    <property type="entry name" value="7tm_classA_rhodopsin-like"/>
    <property type="match status" value="1"/>
</dbReference>
<evidence type="ECO:0000256" key="1">
    <source>
        <dbReference type="ARBA" id="ARBA00004370"/>
    </source>
</evidence>
<feature type="transmembrane region" description="Helical" evidence="5">
    <location>
        <begin position="7"/>
        <end position="32"/>
    </location>
</feature>
<sequence>MVLLAEITSYMISICTILILILATTGNLLNLVTFLSKDFRTKSCIFFVICSSVFDLLFINIYLVFSLVIDYFSDNRLQTNRAACKARSYFAICLAAMASTCVFLSTFDRCLSTSRNVNWRQLSSISFARRISVVTMLFLLISSGVCLIAYDVFDGMCTTMSGFATIAVVSYALVFVSFIPHGGMLICGVITWIHMRRWRNRVDVGLGVIQQTPASHRMNRQLLILIFVHASMSMILEVQRDIVATYNLITNSTKKSVEREQIENFITQIGLLLYYAKYGMAFYFNYACSTLFRKTFRQSAQSVINKCLHLRCVQS</sequence>
<evidence type="ECO:0000313" key="7">
    <source>
        <dbReference type="EMBL" id="CAF1621797.1"/>
    </source>
</evidence>
<evidence type="ECO:0000256" key="2">
    <source>
        <dbReference type="ARBA" id="ARBA00022692"/>
    </source>
</evidence>
<feature type="transmembrane region" description="Helical" evidence="5">
    <location>
        <begin position="89"/>
        <end position="107"/>
    </location>
</feature>
<feature type="domain" description="G-protein coupled receptors family 1 profile" evidence="6">
    <location>
        <begin position="26"/>
        <end position="228"/>
    </location>
</feature>
<feature type="transmembrane region" description="Helical" evidence="5">
    <location>
        <begin position="127"/>
        <end position="150"/>
    </location>
</feature>
<evidence type="ECO:0000259" key="6">
    <source>
        <dbReference type="PROSITE" id="PS50262"/>
    </source>
</evidence>
<dbReference type="Proteomes" id="UP000663828">
    <property type="component" value="Unassembled WGS sequence"/>
</dbReference>
<evidence type="ECO:0000256" key="4">
    <source>
        <dbReference type="ARBA" id="ARBA00023136"/>
    </source>
</evidence>
<keyword evidence="2 5" id="KW-0812">Transmembrane</keyword>
<keyword evidence="8" id="KW-1185">Reference proteome</keyword>
<dbReference type="InterPro" id="IPR017452">
    <property type="entry name" value="GPCR_Rhodpsn_7TM"/>
</dbReference>
<evidence type="ECO:0000256" key="5">
    <source>
        <dbReference type="SAM" id="Phobius"/>
    </source>
</evidence>
<feature type="transmembrane region" description="Helical" evidence="5">
    <location>
        <begin position="44"/>
        <end position="69"/>
    </location>
</feature>
<gene>
    <name evidence="7" type="ORF">XAT740_LOCUS50345</name>
</gene>
<reference evidence="7" key="1">
    <citation type="submission" date="2021-02" db="EMBL/GenBank/DDBJ databases">
        <authorList>
            <person name="Nowell W R."/>
        </authorList>
    </citation>
    <scope>NUCLEOTIDE SEQUENCE</scope>
</reference>